<feature type="domain" description="Carbohydrate kinase PfkB" evidence="2">
    <location>
        <begin position="60"/>
        <end position="346"/>
    </location>
</feature>
<dbReference type="InterPro" id="IPR036390">
    <property type="entry name" value="WH_DNA-bd_sf"/>
</dbReference>
<dbReference type="RefSeq" id="WP_123610266.1">
    <property type="nucleotide sequence ID" value="NZ_RJVG01000010.1"/>
</dbReference>
<reference evidence="3 4" key="1">
    <citation type="submission" date="2018-11" db="EMBL/GenBank/DDBJ databases">
        <title>Genomic Encyclopedia of Type Strains, Phase IV (KMG-IV): sequencing the most valuable type-strain genomes for metagenomic binning, comparative biology and taxonomic classification.</title>
        <authorList>
            <person name="Goeker M."/>
        </authorList>
    </citation>
    <scope>NUCLEOTIDE SEQUENCE [LARGE SCALE GENOMIC DNA]</scope>
    <source>
        <strain evidence="3 4">DSM 26537</strain>
    </source>
</reference>
<dbReference type="Pfam" id="PF13412">
    <property type="entry name" value="HTH_24"/>
    <property type="match status" value="1"/>
</dbReference>
<evidence type="ECO:0000313" key="3">
    <source>
        <dbReference type="EMBL" id="ROR25651.1"/>
    </source>
</evidence>
<keyword evidence="3" id="KW-0418">Kinase</keyword>
<comment type="caution">
    <text evidence="3">The sequence shown here is derived from an EMBL/GenBank/DDBJ whole genome shotgun (WGS) entry which is preliminary data.</text>
</comment>
<evidence type="ECO:0000313" key="4">
    <source>
        <dbReference type="Proteomes" id="UP000273083"/>
    </source>
</evidence>
<dbReference type="SUPFAM" id="SSF46785">
    <property type="entry name" value="Winged helix' DNA-binding domain"/>
    <property type="match status" value="1"/>
</dbReference>
<keyword evidence="1" id="KW-0479">Metal-binding</keyword>
<dbReference type="Gene3D" id="1.10.10.10">
    <property type="entry name" value="Winged helix-like DNA-binding domain superfamily/Winged helix DNA-binding domain"/>
    <property type="match status" value="1"/>
</dbReference>
<evidence type="ECO:0000259" key="2">
    <source>
        <dbReference type="Pfam" id="PF00294"/>
    </source>
</evidence>
<dbReference type="Proteomes" id="UP000273083">
    <property type="component" value="Unassembled WGS sequence"/>
</dbReference>
<evidence type="ECO:0000256" key="1">
    <source>
        <dbReference type="ARBA" id="ARBA00022723"/>
    </source>
</evidence>
<dbReference type="OrthoDB" id="9806249at2"/>
<dbReference type="Pfam" id="PF00294">
    <property type="entry name" value="PfkB"/>
    <property type="match status" value="1"/>
</dbReference>
<gene>
    <name evidence="3" type="ORF">EDD66_1101</name>
</gene>
<dbReference type="PANTHER" id="PTHR42909">
    <property type="entry name" value="ZGC:136858"/>
    <property type="match status" value="1"/>
</dbReference>
<dbReference type="GO" id="GO:0016798">
    <property type="term" value="F:hydrolase activity, acting on glycosyl bonds"/>
    <property type="evidence" value="ECO:0007669"/>
    <property type="project" value="TreeGrafter"/>
</dbReference>
<dbReference type="Gene3D" id="3.40.1190.20">
    <property type="match status" value="1"/>
</dbReference>
<dbReference type="GO" id="GO:0004730">
    <property type="term" value="F:pseudouridylate synthase activity"/>
    <property type="evidence" value="ECO:0007669"/>
    <property type="project" value="TreeGrafter"/>
</dbReference>
<keyword evidence="3" id="KW-0808">Transferase</keyword>
<dbReference type="GO" id="GO:0046872">
    <property type="term" value="F:metal ion binding"/>
    <property type="evidence" value="ECO:0007669"/>
    <property type="project" value="UniProtKB-KW"/>
</dbReference>
<dbReference type="AlphaFoldDB" id="A0A3N1XHN8"/>
<dbReference type="InterPro" id="IPR011991">
    <property type="entry name" value="ArsR-like_HTH"/>
</dbReference>
<organism evidence="3 4">
    <name type="scientific">Mobilisporobacter senegalensis</name>
    <dbReference type="NCBI Taxonomy" id="1329262"/>
    <lineage>
        <taxon>Bacteria</taxon>
        <taxon>Bacillati</taxon>
        <taxon>Bacillota</taxon>
        <taxon>Clostridia</taxon>
        <taxon>Lachnospirales</taxon>
        <taxon>Lachnospiraceae</taxon>
        <taxon>Mobilisporobacter</taxon>
    </lineage>
</organism>
<dbReference type="SUPFAM" id="SSF53613">
    <property type="entry name" value="Ribokinase-like"/>
    <property type="match status" value="1"/>
</dbReference>
<dbReference type="PANTHER" id="PTHR42909:SF1">
    <property type="entry name" value="CARBOHYDRATE KINASE PFKB DOMAIN-CONTAINING PROTEIN"/>
    <property type="match status" value="1"/>
</dbReference>
<sequence length="365" mass="41180">MTERELEILKIIKQQPLISQNELADMLGITRSGVAAHIHNLTKKGYIKGKGYILSEPCFVTVVGGVNMDIFGSAKDKIIRDNSNPGKIVHLLGGAGRNMALTLTKLDIPNYFISVFGDDLNGRKFQDDAKENNMDIQYCKMIKGEATSSFLYINDISGRRITGIDDMNIYNQMTPAFIEKNLDRINHAEFCVIDTNLPNDTINYICEKVTSPLIVKTVSLNKNDRLIKNLDKIEILVTTRRELSHMISYLNETFTSIDQGVDLLLNKGVKNIIVFSAKEGLFFKNANSKYHYNIELPHIINTNGGSATLTGTLVWCLQNNMKWTDTLKYAYTAAIISMESQEAVNPELSQESLFKRKQLYFKNES</sequence>
<dbReference type="InterPro" id="IPR036388">
    <property type="entry name" value="WH-like_DNA-bd_sf"/>
</dbReference>
<accession>A0A3N1XHN8</accession>
<dbReference type="EMBL" id="RJVG01000010">
    <property type="protein sequence ID" value="ROR25651.1"/>
    <property type="molecule type" value="Genomic_DNA"/>
</dbReference>
<name>A0A3N1XHN8_9FIRM</name>
<dbReference type="GO" id="GO:0005737">
    <property type="term" value="C:cytoplasm"/>
    <property type="evidence" value="ECO:0007669"/>
    <property type="project" value="TreeGrafter"/>
</dbReference>
<keyword evidence="4" id="KW-1185">Reference proteome</keyword>
<proteinExistence type="predicted"/>
<dbReference type="InterPro" id="IPR029056">
    <property type="entry name" value="Ribokinase-like"/>
</dbReference>
<dbReference type="InterPro" id="IPR011611">
    <property type="entry name" value="PfkB_dom"/>
</dbReference>
<dbReference type="GO" id="GO:0016301">
    <property type="term" value="F:kinase activity"/>
    <property type="evidence" value="ECO:0007669"/>
    <property type="project" value="UniProtKB-KW"/>
</dbReference>
<dbReference type="CDD" id="cd00090">
    <property type="entry name" value="HTH_ARSR"/>
    <property type="match status" value="1"/>
</dbReference>
<protein>
    <submittedName>
        <fullName evidence="3">Pseudouridine kinase</fullName>
    </submittedName>
</protein>